<evidence type="ECO:0000256" key="4">
    <source>
        <dbReference type="ARBA" id="ARBA00023157"/>
    </source>
</evidence>
<accession>A0A0N5B023</accession>
<keyword evidence="7" id="KW-1185">Reference proteome</keyword>
<feature type="domain" description="Chitin-binding type-2" evidence="6">
    <location>
        <begin position="78"/>
        <end position="142"/>
    </location>
</feature>
<dbReference type="PANTHER" id="PTHR23301:SF0">
    <property type="entry name" value="CHITIN-BINDING TYPE-2 DOMAIN-CONTAINING PROTEIN-RELATED"/>
    <property type="match status" value="1"/>
</dbReference>
<feature type="domain" description="Chitin-binding type-2" evidence="6">
    <location>
        <begin position="483"/>
        <end position="540"/>
    </location>
</feature>
<evidence type="ECO:0000256" key="5">
    <source>
        <dbReference type="ARBA" id="ARBA00023180"/>
    </source>
</evidence>
<dbReference type="InterPro" id="IPR002557">
    <property type="entry name" value="Chitin-bd_dom"/>
</dbReference>
<reference evidence="8" key="1">
    <citation type="submission" date="2017-02" db="UniProtKB">
        <authorList>
            <consortium name="WormBaseParasite"/>
        </authorList>
    </citation>
    <scope>IDENTIFICATION</scope>
</reference>
<dbReference type="GO" id="GO:0005576">
    <property type="term" value="C:extracellular region"/>
    <property type="evidence" value="ECO:0007669"/>
    <property type="project" value="InterPro"/>
</dbReference>
<keyword evidence="5" id="KW-0325">Glycoprotein</keyword>
<dbReference type="SMART" id="SM00494">
    <property type="entry name" value="ChtBD2"/>
    <property type="match status" value="7"/>
</dbReference>
<evidence type="ECO:0000256" key="3">
    <source>
        <dbReference type="ARBA" id="ARBA00022737"/>
    </source>
</evidence>
<sequence>MGNYESYYLVDMWSKNTVQCVHYSSHVGELDAAGSITPLCIVTVLRVFGLSFVGNAQLVNILNRELGLPERKILKALDDACVFLRDGTYSLGCLNEYLSCSRGEAYIMKCPSGTVLDFAKKQCVENGNHGSFARSSAVLCQRNIDVLPAFDGDFLFLIHLEYFYGSVSKLLSIYCDVFVSLNNLLNTATFSSSELLEESEEFVECDTAPDARLRENTCLRSGDGYHGVGCSKYYIACVGGLSIVMNCPAKLRYDNITSRCEAPATVKACSRFIPAVVQRFLASPRDQIPTITTKACTTSGTVTARTSTTLSTVTARASTTSSTVSTLVTEPARVLAPEVPLEIIDDPDLIASLGVENVTTEIFLPPNPVNIAIYISCSSLPDGVYSLGCVPQYVVCVNEVGKLMSCANESLVFDETVGHCLEPEKVATCITEKLLEMSEQVETYVDTTVPLVTTTPLNILFSSTSGSRDVEQEGSSYFAELLNGVCEKQPEGFYSVGCNQVYVQCRSGREILLECSDRQLAFDSKKQECLPLAEVSECAYVFEDISTRSTNTVMPVLVTDVTTLSPISSTVSLDELLKKSSGVPSRTDSNPEVFACRGKMDGVYARNCSEVFVLCNNESAIIFHCQPNHVYDDSGKCIKRPEGCSPAPSKHEETTDDLKKLLPLESVKEKIMLIYQLEKEKLTLSGVEVPSESSKAVSPASVSPSETVSSVPVTATFVTTTRPSTVLSTTPVTFFPTMSSTTPATVFQTPSVDSTRMTAAPDNTHAMTEAPLPSSKSTFLVEEDDSTNGILYSAFSCRSSPDGVYPLPGSSLSVVLCHSGDSIVLTCPEGSAVNDKTLKCNKKNKSTRGKRLALFGLGLEAPLEVYPACYGMGYGVFTYGCSPFYYVSLPRYCNRFVCPASLVFSGAIQKCVPPAYVGACEK</sequence>
<dbReference type="STRING" id="451379.A0A0N5B023"/>
<keyword evidence="4" id="KW-1015">Disulfide bond</keyword>
<dbReference type="PANTHER" id="PTHR23301">
    <property type="entry name" value="CHITIN BINDING PERITROPHIN-A"/>
    <property type="match status" value="1"/>
</dbReference>
<evidence type="ECO:0000256" key="2">
    <source>
        <dbReference type="ARBA" id="ARBA00022729"/>
    </source>
</evidence>
<dbReference type="SUPFAM" id="SSF57625">
    <property type="entry name" value="Invertebrate chitin-binding proteins"/>
    <property type="match status" value="3"/>
</dbReference>
<feature type="domain" description="Chitin-binding type-2" evidence="6">
    <location>
        <begin position="215"/>
        <end position="271"/>
    </location>
</feature>
<dbReference type="Gene3D" id="2.170.140.10">
    <property type="entry name" value="Chitin binding domain"/>
    <property type="match status" value="1"/>
</dbReference>
<keyword evidence="2" id="KW-0732">Signal</keyword>
<evidence type="ECO:0000259" key="6">
    <source>
        <dbReference type="PROSITE" id="PS50940"/>
    </source>
</evidence>
<organism evidence="7 8">
    <name type="scientific">Syphacia muris</name>
    <dbReference type="NCBI Taxonomy" id="451379"/>
    <lineage>
        <taxon>Eukaryota</taxon>
        <taxon>Metazoa</taxon>
        <taxon>Ecdysozoa</taxon>
        <taxon>Nematoda</taxon>
        <taxon>Chromadorea</taxon>
        <taxon>Rhabditida</taxon>
        <taxon>Spirurina</taxon>
        <taxon>Oxyuridomorpha</taxon>
        <taxon>Oxyuroidea</taxon>
        <taxon>Oxyuridae</taxon>
        <taxon>Syphacia</taxon>
    </lineage>
</organism>
<feature type="domain" description="Chitin-binding type-2" evidence="6">
    <location>
        <begin position="593"/>
        <end position="646"/>
    </location>
</feature>
<dbReference type="InterPro" id="IPR051940">
    <property type="entry name" value="Chitin_bind-dev_reg"/>
</dbReference>
<name>A0A0N5B023_9BILA</name>
<keyword evidence="1" id="KW-0147">Chitin-binding</keyword>
<dbReference type="PROSITE" id="PS50940">
    <property type="entry name" value="CHIT_BIND_II"/>
    <property type="match status" value="4"/>
</dbReference>
<evidence type="ECO:0000313" key="7">
    <source>
        <dbReference type="Proteomes" id="UP000046393"/>
    </source>
</evidence>
<evidence type="ECO:0000313" key="8">
    <source>
        <dbReference type="WBParaSite" id="SMUV_0001061201-mRNA-1"/>
    </source>
</evidence>
<proteinExistence type="predicted"/>
<evidence type="ECO:0000256" key="1">
    <source>
        <dbReference type="ARBA" id="ARBA00022669"/>
    </source>
</evidence>
<keyword evidence="3" id="KW-0677">Repeat</keyword>
<dbReference type="Pfam" id="PF01607">
    <property type="entry name" value="CBM_14"/>
    <property type="match status" value="4"/>
</dbReference>
<dbReference type="AlphaFoldDB" id="A0A0N5B023"/>
<dbReference type="WBParaSite" id="SMUV_0001061201-mRNA-1">
    <property type="protein sequence ID" value="SMUV_0001061201-mRNA-1"/>
    <property type="gene ID" value="SMUV_0001061201"/>
</dbReference>
<dbReference type="Proteomes" id="UP000046393">
    <property type="component" value="Unplaced"/>
</dbReference>
<dbReference type="InterPro" id="IPR036508">
    <property type="entry name" value="Chitin-bd_dom_sf"/>
</dbReference>
<dbReference type="GO" id="GO:0008061">
    <property type="term" value="F:chitin binding"/>
    <property type="evidence" value="ECO:0007669"/>
    <property type="project" value="UniProtKB-KW"/>
</dbReference>
<protein>
    <submittedName>
        <fullName evidence="8">Chitin-binding type-2 domain-containing protein</fullName>
    </submittedName>
</protein>